<reference evidence="11 12" key="1">
    <citation type="submission" date="2018-11" db="EMBL/GenBank/DDBJ databases">
        <title>Sequencing the genomes of 1000 actinobacteria strains.</title>
        <authorList>
            <person name="Klenk H.-P."/>
        </authorList>
    </citation>
    <scope>NUCLEOTIDE SEQUENCE [LARGE SCALE GENOMIC DNA]</scope>
    <source>
        <strain evidence="11 12">DSM 14418</strain>
    </source>
</reference>
<evidence type="ECO:0000256" key="3">
    <source>
        <dbReference type="ARBA" id="ARBA00022475"/>
    </source>
</evidence>
<keyword evidence="6 8" id="KW-0472">Membrane</keyword>
<dbReference type="InterPro" id="IPR006686">
    <property type="entry name" value="MscS_channel_CS"/>
</dbReference>
<accession>A0A3N5ABU3</accession>
<feature type="transmembrane region" description="Helical" evidence="8">
    <location>
        <begin position="20"/>
        <end position="36"/>
    </location>
</feature>
<dbReference type="Pfam" id="PF00924">
    <property type="entry name" value="MS_channel_2nd"/>
    <property type="match status" value="1"/>
</dbReference>
<evidence type="ECO:0000256" key="2">
    <source>
        <dbReference type="ARBA" id="ARBA00008017"/>
    </source>
</evidence>
<keyword evidence="5 8" id="KW-1133">Transmembrane helix</keyword>
<evidence type="ECO:0000313" key="12">
    <source>
        <dbReference type="Proteomes" id="UP000280726"/>
    </source>
</evidence>
<organism evidence="11 12">
    <name type="scientific">Georgenia muralis</name>
    <dbReference type="NCBI Taxonomy" id="154117"/>
    <lineage>
        <taxon>Bacteria</taxon>
        <taxon>Bacillati</taxon>
        <taxon>Actinomycetota</taxon>
        <taxon>Actinomycetes</taxon>
        <taxon>Micrococcales</taxon>
        <taxon>Bogoriellaceae</taxon>
        <taxon>Georgenia</taxon>
    </lineage>
</organism>
<dbReference type="GO" id="GO:0005886">
    <property type="term" value="C:plasma membrane"/>
    <property type="evidence" value="ECO:0007669"/>
    <property type="project" value="UniProtKB-SubCell"/>
</dbReference>
<feature type="region of interest" description="Disordered" evidence="7">
    <location>
        <begin position="281"/>
        <end position="323"/>
    </location>
</feature>
<feature type="compositionally biased region" description="Basic and acidic residues" evidence="7">
    <location>
        <begin position="285"/>
        <end position="323"/>
    </location>
</feature>
<evidence type="ECO:0000256" key="5">
    <source>
        <dbReference type="ARBA" id="ARBA00022989"/>
    </source>
</evidence>
<evidence type="ECO:0000256" key="1">
    <source>
        <dbReference type="ARBA" id="ARBA00004651"/>
    </source>
</evidence>
<dbReference type="EMBL" id="RKRA01000001">
    <property type="protein sequence ID" value="RPF29121.1"/>
    <property type="molecule type" value="Genomic_DNA"/>
</dbReference>
<dbReference type="SUPFAM" id="SSF50182">
    <property type="entry name" value="Sm-like ribonucleoproteins"/>
    <property type="match status" value="1"/>
</dbReference>
<comment type="similarity">
    <text evidence="2">Belongs to the MscS (TC 1.A.23) family.</text>
</comment>
<dbReference type="PANTHER" id="PTHR30221">
    <property type="entry name" value="SMALL-CONDUCTANCE MECHANOSENSITIVE CHANNEL"/>
    <property type="match status" value="1"/>
</dbReference>
<name>A0A3N5ABU3_9MICO</name>
<dbReference type="Gene3D" id="3.30.70.100">
    <property type="match status" value="1"/>
</dbReference>
<dbReference type="InterPro" id="IPR006685">
    <property type="entry name" value="MscS_channel_2nd"/>
</dbReference>
<evidence type="ECO:0000256" key="4">
    <source>
        <dbReference type="ARBA" id="ARBA00022692"/>
    </source>
</evidence>
<protein>
    <submittedName>
        <fullName evidence="11">Mechanosensitive ion channel-like protein</fullName>
    </submittedName>
</protein>
<dbReference type="Proteomes" id="UP000280726">
    <property type="component" value="Unassembled WGS sequence"/>
</dbReference>
<dbReference type="InterPro" id="IPR045275">
    <property type="entry name" value="MscS_archaea/bacteria_type"/>
</dbReference>
<keyword evidence="12" id="KW-1185">Reference proteome</keyword>
<proteinExistence type="inferred from homology"/>
<keyword evidence="4 8" id="KW-0812">Transmembrane</keyword>
<feature type="transmembrane region" description="Helical" evidence="8">
    <location>
        <begin position="94"/>
        <end position="119"/>
    </location>
</feature>
<dbReference type="SUPFAM" id="SSF82689">
    <property type="entry name" value="Mechanosensitive channel protein MscS (YggB), C-terminal domain"/>
    <property type="match status" value="1"/>
</dbReference>
<dbReference type="InterPro" id="IPR010920">
    <property type="entry name" value="LSM_dom_sf"/>
</dbReference>
<evidence type="ECO:0000259" key="9">
    <source>
        <dbReference type="Pfam" id="PF00924"/>
    </source>
</evidence>
<evidence type="ECO:0000313" key="11">
    <source>
        <dbReference type="EMBL" id="RPF29121.1"/>
    </source>
</evidence>
<gene>
    <name evidence="11" type="ORF">EDD32_3681</name>
</gene>
<dbReference type="PROSITE" id="PS01246">
    <property type="entry name" value="UPF0003"/>
    <property type="match status" value="1"/>
</dbReference>
<dbReference type="InterPro" id="IPR023408">
    <property type="entry name" value="MscS_beta-dom_sf"/>
</dbReference>
<dbReference type="GO" id="GO:0008381">
    <property type="term" value="F:mechanosensitive monoatomic ion channel activity"/>
    <property type="evidence" value="ECO:0007669"/>
    <property type="project" value="InterPro"/>
</dbReference>
<comment type="subcellular location">
    <subcellularLocation>
        <location evidence="1">Cell membrane</location>
        <topology evidence="1">Multi-pass membrane protein</topology>
    </subcellularLocation>
</comment>
<dbReference type="PANTHER" id="PTHR30221:SF1">
    <property type="entry name" value="SMALL-CONDUCTANCE MECHANOSENSITIVE CHANNEL"/>
    <property type="match status" value="1"/>
</dbReference>
<comment type="caution">
    <text evidence="11">The sequence shown here is derived from an EMBL/GenBank/DDBJ whole genome shotgun (WGS) entry which is preliminary data.</text>
</comment>
<feature type="domain" description="Mechanosensitive ion channel MscS" evidence="9">
    <location>
        <begin position="108"/>
        <end position="165"/>
    </location>
</feature>
<evidence type="ECO:0000256" key="7">
    <source>
        <dbReference type="SAM" id="MobiDB-lite"/>
    </source>
</evidence>
<feature type="transmembrane region" description="Helical" evidence="8">
    <location>
        <begin position="57"/>
        <end position="82"/>
    </location>
</feature>
<sequence>MMGQVRAPTAAGWNLPDIEPGQLGVGALTVLAGYLLSRVLRAGLQRYWRWRGRSPSFTAVFSAMAGWLLLALAIGAGLTVAFPSVQPINILGGLGVISIAAGIAFQEVLGNLFAGVLLISREPFRAGDQIAIGDVRGTVVEINLRETVVRTFDGRRVLIPNATMSSGVLTVQTGYEKVRTSVVVGVAYDADLERARTLALAAVDGLSTVADDPPPQALITELGASTINIELRFWSGARQLETLEAQDQVIAAVVRALSDADISMPADIRVLESSPSFTAALAGIGRDDDGGPRREDGHGAPQRRDDDRATRDDDLAPRDAADA</sequence>
<evidence type="ECO:0000259" key="10">
    <source>
        <dbReference type="Pfam" id="PF21082"/>
    </source>
</evidence>
<keyword evidence="3" id="KW-1003">Cell membrane</keyword>
<dbReference type="InterPro" id="IPR049278">
    <property type="entry name" value="MS_channel_C"/>
</dbReference>
<dbReference type="InterPro" id="IPR011066">
    <property type="entry name" value="MscS_channel_C_sf"/>
</dbReference>
<dbReference type="Pfam" id="PF21082">
    <property type="entry name" value="MS_channel_3rd"/>
    <property type="match status" value="1"/>
</dbReference>
<evidence type="ECO:0000256" key="6">
    <source>
        <dbReference type="ARBA" id="ARBA00023136"/>
    </source>
</evidence>
<evidence type="ECO:0000256" key="8">
    <source>
        <dbReference type="SAM" id="Phobius"/>
    </source>
</evidence>
<dbReference type="AlphaFoldDB" id="A0A3N5ABU3"/>
<dbReference type="Gene3D" id="1.10.287.1260">
    <property type="match status" value="1"/>
</dbReference>
<feature type="domain" description="Mechanosensitive ion channel MscS C-terminal" evidence="10">
    <location>
        <begin position="182"/>
        <end position="264"/>
    </location>
</feature>
<dbReference type="Gene3D" id="2.30.30.60">
    <property type="match status" value="1"/>
</dbReference>